<dbReference type="AlphaFoldDB" id="A0A7W8JY04"/>
<comment type="caution">
    <text evidence="2">The sequence shown here is derived from an EMBL/GenBank/DDBJ whole genome shotgun (WGS) entry which is preliminary data.</text>
</comment>
<evidence type="ECO:0000313" key="2">
    <source>
        <dbReference type="EMBL" id="MBB5365337.1"/>
    </source>
</evidence>
<feature type="compositionally biased region" description="Basic residues" evidence="1">
    <location>
        <begin position="37"/>
        <end position="47"/>
    </location>
</feature>
<gene>
    <name evidence="2" type="ORF">HNQ08_004458</name>
</gene>
<name>A0A7W8JY04_9DEIO</name>
<feature type="compositionally biased region" description="Polar residues" evidence="1">
    <location>
        <begin position="15"/>
        <end position="26"/>
    </location>
</feature>
<sequence>MEVVQAQLMPEGAQSGLSVNHGQFHTGNRREILDQLRRRRSNLRRRS</sequence>
<dbReference type="Proteomes" id="UP000552709">
    <property type="component" value="Unassembled WGS sequence"/>
</dbReference>
<evidence type="ECO:0000313" key="3">
    <source>
        <dbReference type="Proteomes" id="UP000552709"/>
    </source>
</evidence>
<proteinExistence type="predicted"/>
<feature type="region of interest" description="Disordered" evidence="1">
    <location>
        <begin position="1"/>
        <end position="47"/>
    </location>
</feature>
<accession>A0A7W8JY04</accession>
<dbReference type="EMBL" id="JACHFL010000017">
    <property type="protein sequence ID" value="MBB5365337.1"/>
    <property type="molecule type" value="Genomic_DNA"/>
</dbReference>
<evidence type="ECO:0000256" key="1">
    <source>
        <dbReference type="SAM" id="MobiDB-lite"/>
    </source>
</evidence>
<reference evidence="2 3" key="1">
    <citation type="submission" date="2020-08" db="EMBL/GenBank/DDBJ databases">
        <title>Genomic Encyclopedia of Type Strains, Phase IV (KMG-IV): sequencing the most valuable type-strain genomes for metagenomic binning, comparative biology and taxonomic classification.</title>
        <authorList>
            <person name="Goeker M."/>
        </authorList>
    </citation>
    <scope>NUCLEOTIDE SEQUENCE [LARGE SCALE GENOMIC DNA]</scope>
    <source>
        <strain evidence="2 3">DSM 27939</strain>
    </source>
</reference>
<keyword evidence="3" id="KW-1185">Reference proteome</keyword>
<organism evidence="2 3">
    <name type="scientific">Deinococcus humi</name>
    <dbReference type="NCBI Taxonomy" id="662880"/>
    <lineage>
        <taxon>Bacteria</taxon>
        <taxon>Thermotogati</taxon>
        <taxon>Deinococcota</taxon>
        <taxon>Deinococci</taxon>
        <taxon>Deinococcales</taxon>
        <taxon>Deinococcaceae</taxon>
        <taxon>Deinococcus</taxon>
    </lineage>
</organism>
<protein>
    <submittedName>
        <fullName evidence="2">Uncharacterized protein</fullName>
    </submittedName>
</protein>